<keyword evidence="4" id="KW-1185">Reference proteome</keyword>
<dbReference type="InterPro" id="IPR052513">
    <property type="entry name" value="Thioester_dehydratase-like"/>
</dbReference>
<evidence type="ECO:0000259" key="2">
    <source>
        <dbReference type="Pfam" id="PF12172"/>
    </source>
</evidence>
<gene>
    <name evidence="3" type="ORF">AU192_13980</name>
</gene>
<protein>
    <submittedName>
        <fullName evidence="3">DNA-binding protein</fullName>
    </submittedName>
</protein>
<reference evidence="3 4" key="1">
    <citation type="submission" date="2016-01" db="EMBL/GenBank/DDBJ databases">
        <authorList>
            <consortium name="TB Trials Study Group"/>
            <person name="Sutton G."/>
            <person name="Brinkac L."/>
            <person name="Sanka R."/>
            <person name="Adams M."/>
            <person name="Lau E.L."/>
            <person name="Macaden R."/>
            <person name="Grewal H.M.S."/>
        </authorList>
    </citation>
    <scope>NUCLEOTIDE SEQUENCE [LARGE SCALE GENOMIC DNA]</scope>
    <source>
        <strain evidence="3 4">IS-1744</strain>
    </source>
</reference>
<proteinExistence type="predicted"/>
<dbReference type="GO" id="GO:0003677">
    <property type="term" value="F:DNA binding"/>
    <property type="evidence" value="ECO:0007669"/>
    <property type="project" value="UniProtKB-KW"/>
</dbReference>
<sequence length="143" mass="16045">MQSPSGPNRPTIDSDSESWWAAVQDHTLMINECGSCGRNSLYARPFCPYCWSEDVRLAPAAGQSRLYTWSVIHQNAAPFDAVPYVVAMVDLEEGPRLMTEIIDCPVDELCAGMELEIVFREDDDGFVVPVFRPATESTERNRK</sequence>
<dbReference type="RefSeq" id="WP_064399397.1">
    <property type="nucleotide sequence ID" value="NZ_LQIR01000049.1"/>
</dbReference>
<feature type="domain" description="ChsH2 rubredoxin-like zinc ribbon" evidence="2">
    <location>
        <begin position="20"/>
        <end position="55"/>
    </location>
</feature>
<dbReference type="Gene3D" id="6.10.30.10">
    <property type="match status" value="1"/>
</dbReference>
<dbReference type="EMBL" id="LQIR01000049">
    <property type="protein sequence ID" value="KUI10197.1"/>
    <property type="molecule type" value="Genomic_DNA"/>
</dbReference>
<evidence type="ECO:0000259" key="1">
    <source>
        <dbReference type="Pfam" id="PF01796"/>
    </source>
</evidence>
<organism evidence="3 4">
    <name type="scientific">Mycobacterium lehmannii</name>
    <dbReference type="NCBI Taxonomy" id="2048550"/>
    <lineage>
        <taxon>Bacteria</taxon>
        <taxon>Bacillati</taxon>
        <taxon>Actinomycetota</taxon>
        <taxon>Actinomycetes</taxon>
        <taxon>Mycobacteriales</taxon>
        <taxon>Mycobacteriaceae</taxon>
        <taxon>Mycobacterium</taxon>
    </lineage>
</organism>
<dbReference type="InterPro" id="IPR012340">
    <property type="entry name" value="NA-bd_OB-fold"/>
</dbReference>
<dbReference type="Pfam" id="PF01796">
    <property type="entry name" value="OB_ChsH2_C"/>
    <property type="match status" value="1"/>
</dbReference>
<dbReference type="Pfam" id="PF12172">
    <property type="entry name" value="zf-ChsH2"/>
    <property type="match status" value="1"/>
</dbReference>
<dbReference type="SUPFAM" id="SSF50249">
    <property type="entry name" value="Nucleic acid-binding proteins"/>
    <property type="match status" value="1"/>
</dbReference>
<feature type="domain" description="ChsH2 C-terminal OB-fold" evidence="1">
    <location>
        <begin position="59"/>
        <end position="120"/>
    </location>
</feature>
<keyword evidence="3" id="KW-0238">DNA-binding</keyword>
<accession>A0A101A0Z7</accession>
<comment type="caution">
    <text evidence="3">The sequence shown here is derived from an EMBL/GenBank/DDBJ whole genome shotgun (WGS) entry which is preliminary data.</text>
</comment>
<name>A0A101A0Z7_9MYCO</name>
<dbReference type="PANTHER" id="PTHR34075:SF5">
    <property type="entry name" value="BLR3430 PROTEIN"/>
    <property type="match status" value="1"/>
</dbReference>
<evidence type="ECO:0000313" key="3">
    <source>
        <dbReference type="EMBL" id="KUI10197.1"/>
    </source>
</evidence>
<dbReference type="Proteomes" id="UP000053707">
    <property type="component" value="Unassembled WGS sequence"/>
</dbReference>
<dbReference type="AlphaFoldDB" id="A0A101A0Z7"/>
<dbReference type="PANTHER" id="PTHR34075">
    <property type="entry name" value="BLR3430 PROTEIN"/>
    <property type="match status" value="1"/>
</dbReference>
<dbReference type="InterPro" id="IPR022002">
    <property type="entry name" value="ChsH2_Znr"/>
</dbReference>
<evidence type="ECO:0000313" key="4">
    <source>
        <dbReference type="Proteomes" id="UP000053707"/>
    </source>
</evidence>
<dbReference type="InterPro" id="IPR002878">
    <property type="entry name" value="ChsH2_C"/>
</dbReference>